<gene>
    <name evidence="1" type="ORF">DN752_21100</name>
</gene>
<dbReference type="EMBL" id="CP030041">
    <property type="protein sequence ID" value="AWW32441.1"/>
    <property type="molecule type" value="Genomic_DNA"/>
</dbReference>
<reference evidence="1 2" key="1">
    <citation type="submission" date="2018-06" db="EMBL/GenBank/DDBJ databases">
        <title>Echinicola strongylocentroti sp. nov., isolated from a sea urchin Strongylocentrotus intermedius.</title>
        <authorList>
            <person name="Bae S.S."/>
        </authorList>
    </citation>
    <scope>NUCLEOTIDE SEQUENCE [LARGE SCALE GENOMIC DNA]</scope>
    <source>
        <strain evidence="1 2">MEBiC08714</strain>
    </source>
</reference>
<dbReference type="RefSeq" id="WP_112785814.1">
    <property type="nucleotide sequence ID" value="NZ_CP030041.1"/>
</dbReference>
<keyword evidence="2" id="KW-1185">Reference proteome</keyword>
<name>A0A2Z4IMV4_9BACT</name>
<sequence>MKIIHLNEALEEMKKPEPFSITFITCDKSRKTGGDILTLDRVLLSRNEDAGHRHNFESPEPNVTQWTKRPSHYRNATRNVVLPNGHRRKFHIRLLLYFNGKKVFY</sequence>
<organism evidence="1 2">
    <name type="scientific">Echinicola strongylocentroti</name>
    <dbReference type="NCBI Taxonomy" id="1795355"/>
    <lineage>
        <taxon>Bacteria</taxon>
        <taxon>Pseudomonadati</taxon>
        <taxon>Bacteroidota</taxon>
        <taxon>Cytophagia</taxon>
        <taxon>Cytophagales</taxon>
        <taxon>Cyclobacteriaceae</taxon>
        <taxon>Echinicola</taxon>
    </lineage>
</organism>
<dbReference type="KEGG" id="est:DN752_21100"/>
<accession>A0A2Z4IMV4</accession>
<protein>
    <submittedName>
        <fullName evidence="1">Uncharacterized protein</fullName>
    </submittedName>
</protein>
<dbReference type="OrthoDB" id="884670at2"/>
<evidence type="ECO:0000313" key="2">
    <source>
        <dbReference type="Proteomes" id="UP000248688"/>
    </source>
</evidence>
<dbReference type="AlphaFoldDB" id="A0A2Z4IMV4"/>
<dbReference type="Proteomes" id="UP000248688">
    <property type="component" value="Chromosome"/>
</dbReference>
<evidence type="ECO:0000313" key="1">
    <source>
        <dbReference type="EMBL" id="AWW32441.1"/>
    </source>
</evidence>
<proteinExistence type="predicted"/>